<dbReference type="GO" id="GO:0003006">
    <property type="term" value="P:developmental process involved in reproduction"/>
    <property type="evidence" value="ECO:0007669"/>
    <property type="project" value="UniProtKB-ARBA"/>
</dbReference>
<evidence type="ECO:0000256" key="4">
    <source>
        <dbReference type="ARBA" id="ARBA00022491"/>
    </source>
</evidence>
<dbReference type="GO" id="GO:0005730">
    <property type="term" value="C:nucleolus"/>
    <property type="evidence" value="ECO:0007669"/>
    <property type="project" value="UniProtKB-SubCell"/>
</dbReference>
<evidence type="ECO:0000256" key="2">
    <source>
        <dbReference type="ARBA" id="ARBA00004604"/>
    </source>
</evidence>
<feature type="compositionally biased region" description="Gly residues" evidence="14">
    <location>
        <begin position="8"/>
        <end position="19"/>
    </location>
</feature>
<comment type="function">
    <text evidence="11">A scaffold protein that directs CASP3 to certain substrates and facilitates their ordered degradation during apoptosis. May also play a role in mediating CASP3 cleavage of KRT18. Regulates degradation of intermediate filaments during apoptosis. May play a role in the general transcription machinery in the nucleus and might be an important regulator of the activity of GTF3C3. Inhibits DNA transcription in vitro.</text>
</comment>
<keyword evidence="18" id="KW-1185">Reference proteome</keyword>
<comment type="subunit">
    <text evidence="12">Interacts with CASP8, CASP10, KRT8, KRT18, CASP3 and FADD. Homodimerizes and heterodimerizes with DEDD2.</text>
</comment>
<proteinExistence type="predicted"/>
<dbReference type="Gene3D" id="1.10.533.10">
    <property type="entry name" value="Death Domain, Fas"/>
    <property type="match status" value="1"/>
</dbReference>
<dbReference type="InterPro" id="IPR038856">
    <property type="entry name" value="DEDD/DEDD2"/>
</dbReference>
<dbReference type="PROSITE" id="PS50168">
    <property type="entry name" value="DED"/>
    <property type="match status" value="1"/>
</dbReference>
<evidence type="ECO:0000256" key="5">
    <source>
        <dbReference type="ARBA" id="ARBA00022703"/>
    </source>
</evidence>
<dbReference type="GO" id="GO:0008625">
    <property type="term" value="P:extrinsic apoptotic signaling pathway via death domain receptors"/>
    <property type="evidence" value="ECO:0007669"/>
    <property type="project" value="TreeGrafter"/>
</dbReference>
<feature type="domain" description="DED" evidence="16">
    <location>
        <begin position="36"/>
        <end position="114"/>
    </location>
</feature>
<dbReference type="PANTHER" id="PTHR15205">
    <property type="entry name" value="DEATH EFFECTOR DOMAIN-CONTAINING PROTEIN"/>
    <property type="match status" value="1"/>
</dbReference>
<reference evidence="17" key="2">
    <citation type="submission" date="2025-08" db="UniProtKB">
        <authorList>
            <consortium name="Ensembl"/>
        </authorList>
    </citation>
    <scope>IDENTIFICATION</scope>
</reference>
<dbReference type="FunFam" id="1.10.533.10:FF:000004">
    <property type="entry name" value="Death effector domain-containing protein-like"/>
    <property type="match status" value="1"/>
</dbReference>
<feature type="transmembrane region" description="Helical" evidence="15">
    <location>
        <begin position="339"/>
        <end position="359"/>
    </location>
</feature>
<evidence type="ECO:0000256" key="15">
    <source>
        <dbReference type="SAM" id="Phobius"/>
    </source>
</evidence>
<keyword evidence="4" id="KW-0678">Repressor</keyword>
<evidence type="ECO:0000256" key="9">
    <source>
        <dbReference type="ARBA" id="ARBA00023163"/>
    </source>
</evidence>
<dbReference type="PANTHER" id="PTHR15205:SF2">
    <property type="entry name" value="DEATH EFFECTOR DOMAIN-CONTAINING PROTEIN"/>
    <property type="match status" value="1"/>
</dbReference>
<evidence type="ECO:0000256" key="14">
    <source>
        <dbReference type="SAM" id="MobiDB-lite"/>
    </source>
</evidence>
<comment type="subcellular location">
    <subcellularLocation>
        <location evidence="1">Cytoplasm</location>
    </subcellularLocation>
    <subcellularLocation>
        <location evidence="2">Nucleus</location>
        <location evidence="2">Nucleolus</location>
    </subcellularLocation>
</comment>
<keyword evidence="15" id="KW-0472">Membrane</keyword>
<keyword evidence="7" id="KW-0805">Transcription regulation</keyword>
<dbReference type="InterPro" id="IPR011029">
    <property type="entry name" value="DEATH-like_dom_sf"/>
</dbReference>
<reference evidence="17" key="3">
    <citation type="submission" date="2025-09" db="UniProtKB">
        <authorList>
            <consortium name="Ensembl"/>
        </authorList>
    </citation>
    <scope>IDENTIFICATION</scope>
</reference>
<keyword evidence="10" id="KW-0539">Nucleus</keyword>
<keyword evidence="9" id="KW-0804">Transcription</keyword>
<keyword evidence="15" id="KW-0812">Transmembrane</keyword>
<dbReference type="SUPFAM" id="SSF47986">
    <property type="entry name" value="DEATH domain"/>
    <property type="match status" value="1"/>
</dbReference>
<dbReference type="Proteomes" id="UP000694382">
    <property type="component" value="Chromosome 25"/>
</dbReference>
<evidence type="ECO:0000313" key="17">
    <source>
        <dbReference type="Ensembl" id="ENSCPVP00000004266.2"/>
    </source>
</evidence>
<evidence type="ECO:0000256" key="3">
    <source>
        <dbReference type="ARBA" id="ARBA00022490"/>
    </source>
</evidence>
<feature type="compositionally biased region" description="Basic residues" evidence="14">
    <location>
        <begin position="207"/>
        <end position="217"/>
    </location>
</feature>
<feature type="compositionally biased region" description="Basic and acidic residues" evidence="14">
    <location>
        <begin position="183"/>
        <end position="206"/>
    </location>
</feature>
<evidence type="ECO:0000256" key="7">
    <source>
        <dbReference type="ARBA" id="ARBA00023015"/>
    </source>
</evidence>
<sequence length="405" mass="44221">MAGRKRGAGGASAGGGPGGSVPWPEEPGEREQGLYSLHRMFDIVGAQLTHRDVRVLSFLFVDVLDEAERGRIRSGRDFLLALERQGRCDESNLRQLLQLLRIITRHDLLPYVSLKRRRPVCPDLVDKYLEETSIRYVTPPRARGGPARPRPPPQISACPPPVPVLPPGGAPAGPEAPGPGPEPPREPTETQEVSDPRPQGETDLRHPPARARRVLPARLRPARQRLLQQAGPSGAPVRALQPGQHHPEIAGFGLHHLRHQILGAHLPRRLLAGLHQRLPPGGPQGRLHHGLAQTGRGPRGHQAAGQRGRGGLRVGSPETPQELDAPHGSLRGFTPLPPVWVFFFFLGFSWFFPLPPSVLRRSSLVDLGRVGGVGDSGIRRFLGFLMGSPCVFHGVFPSCFFFCIH</sequence>
<dbReference type="InterPro" id="IPR001875">
    <property type="entry name" value="DED_dom"/>
</dbReference>
<feature type="region of interest" description="Disordered" evidence="14">
    <location>
        <begin position="137"/>
        <end position="217"/>
    </location>
</feature>
<evidence type="ECO:0000256" key="13">
    <source>
        <dbReference type="ARBA" id="ARBA00074207"/>
    </source>
</evidence>
<evidence type="ECO:0000256" key="6">
    <source>
        <dbReference type="ARBA" id="ARBA00022843"/>
    </source>
</evidence>
<dbReference type="AlphaFoldDB" id="A0A8C3MCD4"/>
<dbReference type="GO" id="GO:0042981">
    <property type="term" value="P:regulation of apoptotic process"/>
    <property type="evidence" value="ECO:0007669"/>
    <property type="project" value="InterPro"/>
</dbReference>
<keyword evidence="8" id="KW-0238">DNA-binding</keyword>
<keyword evidence="5" id="KW-0053">Apoptosis</keyword>
<name>A0A8C3MCD4_GEOPR</name>
<evidence type="ECO:0000256" key="1">
    <source>
        <dbReference type="ARBA" id="ARBA00004496"/>
    </source>
</evidence>
<keyword evidence="15" id="KW-1133">Transmembrane helix</keyword>
<feature type="region of interest" description="Disordered" evidence="14">
    <location>
        <begin position="279"/>
        <end position="326"/>
    </location>
</feature>
<evidence type="ECO:0000313" key="18">
    <source>
        <dbReference type="Proteomes" id="UP000694382"/>
    </source>
</evidence>
<dbReference type="Ensembl" id="ENSCPVT00000004417.2">
    <property type="protein sequence ID" value="ENSCPVP00000004266.2"/>
    <property type="gene ID" value="ENSCPVG00000003146.2"/>
</dbReference>
<evidence type="ECO:0000256" key="8">
    <source>
        <dbReference type="ARBA" id="ARBA00023125"/>
    </source>
</evidence>
<accession>A0A8U8CK79</accession>
<evidence type="ECO:0000256" key="12">
    <source>
        <dbReference type="ARBA" id="ARBA00064438"/>
    </source>
</evidence>
<keyword evidence="3" id="KW-0963">Cytoplasm</keyword>
<protein>
    <recommendedName>
        <fullName evidence="13">Death effector domain-containing protein</fullName>
    </recommendedName>
</protein>
<evidence type="ECO:0000256" key="11">
    <source>
        <dbReference type="ARBA" id="ARBA00056861"/>
    </source>
</evidence>
<feature type="region of interest" description="Disordered" evidence="14">
    <location>
        <begin position="1"/>
        <end position="29"/>
    </location>
</feature>
<feature type="compositionally biased region" description="Pro residues" evidence="14">
    <location>
        <begin position="148"/>
        <end position="182"/>
    </location>
</feature>
<dbReference type="Pfam" id="PF01335">
    <property type="entry name" value="DED"/>
    <property type="match status" value="1"/>
</dbReference>
<dbReference type="GO" id="GO:0003677">
    <property type="term" value="F:DNA binding"/>
    <property type="evidence" value="ECO:0007669"/>
    <property type="project" value="UniProtKB-KW"/>
</dbReference>
<evidence type="ECO:0000256" key="10">
    <source>
        <dbReference type="ARBA" id="ARBA00023242"/>
    </source>
</evidence>
<evidence type="ECO:0000259" key="16">
    <source>
        <dbReference type="PROSITE" id="PS50168"/>
    </source>
</evidence>
<dbReference type="GO" id="GO:0005737">
    <property type="term" value="C:cytoplasm"/>
    <property type="evidence" value="ECO:0007669"/>
    <property type="project" value="UniProtKB-SubCell"/>
</dbReference>
<accession>A0A8C3MCD4</accession>
<reference evidence="17" key="1">
    <citation type="submission" date="2020-02" db="EMBL/GenBank/DDBJ databases">
        <authorList>
            <person name="Enbody D E."/>
            <person name="Pettersson E M."/>
        </authorList>
    </citation>
    <scope>NUCLEOTIDE SEQUENCE [LARGE SCALE GENOMIC DNA]</scope>
</reference>
<dbReference type="SMART" id="SM00031">
    <property type="entry name" value="DED"/>
    <property type="match status" value="1"/>
</dbReference>
<organism evidence="17 18">
    <name type="scientific">Geospiza parvula</name>
    <name type="common">Small tree-finch</name>
    <name type="synonym">Camarhynchus parvulus</name>
    <dbReference type="NCBI Taxonomy" id="87175"/>
    <lineage>
        <taxon>Eukaryota</taxon>
        <taxon>Metazoa</taxon>
        <taxon>Chordata</taxon>
        <taxon>Craniata</taxon>
        <taxon>Vertebrata</taxon>
        <taxon>Euteleostomi</taxon>
        <taxon>Archelosauria</taxon>
        <taxon>Archosauria</taxon>
        <taxon>Dinosauria</taxon>
        <taxon>Saurischia</taxon>
        <taxon>Theropoda</taxon>
        <taxon>Coelurosauria</taxon>
        <taxon>Aves</taxon>
        <taxon>Neognathae</taxon>
        <taxon>Neoaves</taxon>
        <taxon>Telluraves</taxon>
        <taxon>Australaves</taxon>
        <taxon>Passeriformes</taxon>
        <taxon>Thraupidae</taxon>
        <taxon>Camarhynchus</taxon>
    </lineage>
</organism>
<keyword evidence="6" id="KW-0832">Ubl conjugation</keyword>